<evidence type="ECO:0000256" key="1">
    <source>
        <dbReference type="SAM" id="Coils"/>
    </source>
</evidence>
<evidence type="ECO:0008006" key="4">
    <source>
        <dbReference type="Google" id="ProtNLM"/>
    </source>
</evidence>
<dbReference type="EMBL" id="JAHHHW010000023">
    <property type="protein sequence ID" value="MBW4430662.1"/>
    <property type="molecule type" value="Genomic_DNA"/>
</dbReference>
<comment type="caution">
    <text evidence="2">The sequence shown here is derived from an EMBL/GenBank/DDBJ whole genome shotgun (WGS) entry which is preliminary data.</text>
</comment>
<proteinExistence type="predicted"/>
<evidence type="ECO:0000313" key="2">
    <source>
        <dbReference type="EMBL" id="MBW4430662.1"/>
    </source>
</evidence>
<feature type="coiled-coil region" evidence="1">
    <location>
        <begin position="136"/>
        <end position="163"/>
    </location>
</feature>
<keyword evidence="1" id="KW-0175">Coiled coil</keyword>
<accession>A0A9E3LRC4</accession>
<gene>
    <name evidence="2" type="ORF">KME28_02600</name>
</gene>
<dbReference type="Proteomes" id="UP000813215">
    <property type="component" value="Unassembled WGS sequence"/>
</dbReference>
<reference evidence="2" key="1">
    <citation type="submission" date="2021-05" db="EMBL/GenBank/DDBJ databases">
        <authorList>
            <person name="Pietrasiak N."/>
            <person name="Ward R."/>
            <person name="Stajich J.E."/>
            <person name="Kurbessoian T."/>
        </authorList>
    </citation>
    <scope>NUCLEOTIDE SEQUENCE</scope>
    <source>
        <strain evidence="2">HA4357-MV3</strain>
    </source>
</reference>
<organism evidence="2 3">
    <name type="scientific">Pelatocladus maniniholoensis HA4357-MV3</name>
    <dbReference type="NCBI Taxonomy" id="1117104"/>
    <lineage>
        <taxon>Bacteria</taxon>
        <taxon>Bacillati</taxon>
        <taxon>Cyanobacteriota</taxon>
        <taxon>Cyanophyceae</taxon>
        <taxon>Nostocales</taxon>
        <taxon>Nostocaceae</taxon>
        <taxon>Pelatocladus</taxon>
    </lineage>
</organism>
<sequence length="243" mass="27650">MKLSSSLVAVKKILSNKPRSMFADDDIEQAAQLILDSEGVINPIVVSRISLQSYEVVDGDFEYYAAARAREINPRKGEMIGVFIIEPENQDNLTKQVQVFRKAKSDSSEKINFTSKDLDKFLNNLESRFEKITKQLLEESTAKVKLETENKELKKQLADKFEALEVFKNLDVDKIAKKLINAGFNQKKANQIALAVVDERKKKQFKSLHDVIERVKVPHGKNMQKGISSKKMLDFIESLSVED</sequence>
<protein>
    <recommendedName>
        <fullName evidence="4">ParB/Sulfiredoxin domain-containing protein</fullName>
    </recommendedName>
</protein>
<dbReference type="Gene3D" id="3.90.1530.10">
    <property type="entry name" value="Conserved hypothetical protein from pyrococcus furiosus pfu- 392566-001, ParB domain"/>
    <property type="match status" value="1"/>
</dbReference>
<name>A0A9E3LRC4_9NOST</name>
<dbReference type="AlphaFoldDB" id="A0A9E3LRC4"/>
<dbReference type="SUPFAM" id="SSF160975">
    <property type="entry name" value="AF1531-like"/>
    <property type="match status" value="1"/>
</dbReference>
<reference evidence="2" key="2">
    <citation type="journal article" date="2022" name="Microbiol. Resour. Announc.">
        <title>Metagenome Sequencing to Explore Phylogenomics of Terrestrial Cyanobacteria.</title>
        <authorList>
            <person name="Ward R.D."/>
            <person name="Stajich J.E."/>
            <person name="Johansen J.R."/>
            <person name="Huntemann M."/>
            <person name="Clum A."/>
            <person name="Foster B."/>
            <person name="Foster B."/>
            <person name="Roux S."/>
            <person name="Palaniappan K."/>
            <person name="Varghese N."/>
            <person name="Mukherjee S."/>
            <person name="Reddy T.B.K."/>
            <person name="Daum C."/>
            <person name="Copeland A."/>
            <person name="Chen I.A."/>
            <person name="Ivanova N.N."/>
            <person name="Kyrpides N.C."/>
            <person name="Shapiro N."/>
            <person name="Eloe-Fadrosh E.A."/>
            <person name="Pietrasiak N."/>
        </authorList>
    </citation>
    <scope>NUCLEOTIDE SEQUENCE</scope>
    <source>
        <strain evidence="2">HA4357-MV3</strain>
    </source>
</reference>
<evidence type="ECO:0000313" key="3">
    <source>
        <dbReference type="Proteomes" id="UP000813215"/>
    </source>
</evidence>